<evidence type="ECO:0000313" key="2">
    <source>
        <dbReference type="EMBL" id="KAF7506157.1"/>
    </source>
</evidence>
<dbReference type="InterPro" id="IPR024983">
    <property type="entry name" value="CHAT_dom"/>
</dbReference>
<evidence type="ECO:0000313" key="3">
    <source>
        <dbReference type="Proteomes" id="UP000606974"/>
    </source>
</evidence>
<organism evidence="2 3">
    <name type="scientific">Endocarpon pusillum</name>
    <dbReference type="NCBI Taxonomy" id="364733"/>
    <lineage>
        <taxon>Eukaryota</taxon>
        <taxon>Fungi</taxon>
        <taxon>Dikarya</taxon>
        <taxon>Ascomycota</taxon>
        <taxon>Pezizomycotina</taxon>
        <taxon>Eurotiomycetes</taxon>
        <taxon>Chaetothyriomycetidae</taxon>
        <taxon>Verrucariales</taxon>
        <taxon>Verrucariaceae</taxon>
        <taxon>Endocarpon</taxon>
    </lineage>
</organism>
<dbReference type="AlphaFoldDB" id="A0A8H7E1P7"/>
<protein>
    <recommendedName>
        <fullName evidence="1">CHAT domain-containing protein</fullName>
    </recommendedName>
</protein>
<dbReference type="Proteomes" id="UP000606974">
    <property type="component" value="Unassembled WGS sequence"/>
</dbReference>
<dbReference type="OrthoDB" id="9991317at2759"/>
<gene>
    <name evidence="2" type="ORF">GJ744_012221</name>
</gene>
<comment type="caution">
    <text evidence="2">The sequence shown here is derived from an EMBL/GenBank/DDBJ whole genome shotgun (WGS) entry which is preliminary data.</text>
</comment>
<dbReference type="EMBL" id="JAACFV010000093">
    <property type="protein sequence ID" value="KAF7506157.1"/>
    <property type="molecule type" value="Genomic_DNA"/>
</dbReference>
<evidence type="ECO:0000259" key="1">
    <source>
        <dbReference type="Pfam" id="PF12770"/>
    </source>
</evidence>
<proteinExistence type="predicted"/>
<sequence>MRADTFELQEKHPRLAEEYISLLDQLDIPNASSQRQVDQRIVAAQHLEITINTIRKLSGFDRFLLAPSEDELRTAAERGPIVVISVSVYRCDALIVEASGLRSLSLPHLDCRDLNYRARTMEDFGAPEVLEWLWESVAQPVLDALGFTQLPSDNCWPRMWWIPTGPLSKFPLHAAGHHADNSVETVLDRVISSYSSSIRAIIHGRRQQSSSETTVSASAKALLIAIEHTPGSSRLPFAKREVEMLKDLCPSMALQPTECGRRKQDVMSHLAHCKVFHFAGHGYTDRDDPLKSHLLLENGKSDALTVADILRLNCGEHSPFLAYLSACETGRVKDEYFEDENIHLISAYQLAGYRHVIGTMWEVEDEMCVEIARITYESIRDLGMTDESVCWGLHKAVRKLRDRWLIGIPEQIKRGSKLASEENTSLEVDEVVARGANTDDQRDARMLRDVVPCDDDDQETPLWIPYVHFGV</sequence>
<reference evidence="2" key="1">
    <citation type="submission" date="2020-02" db="EMBL/GenBank/DDBJ databases">
        <authorList>
            <person name="Palmer J.M."/>
        </authorList>
    </citation>
    <scope>NUCLEOTIDE SEQUENCE</scope>
    <source>
        <strain evidence="2">EPUS1.4</strain>
        <tissue evidence="2">Thallus</tissue>
    </source>
</reference>
<accession>A0A8H7E1P7</accession>
<name>A0A8H7E1P7_9EURO</name>
<keyword evidence="3" id="KW-1185">Reference proteome</keyword>
<dbReference type="Pfam" id="PF12770">
    <property type="entry name" value="CHAT"/>
    <property type="match status" value="1"/>
</dbReference>
<feature type="domain" description="CHAT" evidence="1">
    <location>
        <begin position="128"/>
        <end position="385"/>
    </location>
</feature>